<comment type="caution">
    <text evidence="3">The sequence shown here is derived from an EMBL/GenBank/DDBJ whole genome shotgun (WGS) entry which is preliminary data.</text>
</comment>
<dbReference type="InterPro" id="IPR010404">
    <property type="entry name" value="CpcT/CpeT"/>
</dbReference>
<dbReference type="AlphaFoldDB" id="A0AAV2GY01"/>
<accession>A0AAV2GY01</accession>
<organism evidence="3 4">
    <name type="scientific">Lymnaea stagnalis</name>
    <name type="common">Great pond snail</name>
    <name type="synonym">Helix stagnalis</name>
    <dbReference type="NCBI Taxonomy" id="6523"/>
    <lineage>
        <taxon>Eukaryota</taxon>
        <taxon>Metazoa</taxon>
        <taxon>Spiralia</taxon>
        <taxon>Lophotrochozoa</taxon>
        <taxon>Mollusca</taxon>
        <taxon>Gastropoda</taxon>
        <taxon>Heterobranchia</taxon>
        <taxon>Euthyneura</taxon>
        <taxon>Panpulmonata</taxon>
        <taxon>Hygrophila</taxon>
        <taxon>Lymnaeoidea</taxon>
        <taxon>Lymnaeidae</taxon>
        <taxon>Lymnaea</taxon>
    </lineage>
</organism>
<keyword evidence="2" id="KW-0732">Signal</keyword>
<name>A0AAV2GY01_LYMST</name>
<feature type="transmembrane region" description="Helical" evidence="1">
    <location>
        <begin position="207"/>
        <end position="225"/>
    </location>
</feature>
<evidence type="ECO:0000256" key="1">
    <source>
        <dbReference type="SAM" id="Phobius"/>
    </source>
</evidence>
<dbReference type="Proteomes" id="UP001497497">
    <property type="component" value="Unassembled WGS sequence"/>
</dbReference>
<sequence length="237" mass="27064">MNPAVLLVASLVCLWTFSSAQEDLTPKERNILSVLNGYFTNTEQIFSEIANKSEFIHPLSGLLFIPVKVPALDDKPTGFFEQRHEDKVFRRFVTSVSENDRGQIIVEVFDLPFSEDDTPGTYNLENLNSFQPGDLTSRPECSAVLTEVSENYFTGHWPDCTQEFPGERPYYDMTFSCTKITAVTHLAARESPGGSPFILRLEIENCMTLFLSFYIFKFLLIYKLFSSIVFKRQNFVS</sequence>
<keyword evidence="4" id="KW-1185">Reference proteome</keyword>
<evidence type="ECO:0000313" key="4">
    <source>
        <dbReference type="Proteomes" id="UP001497497"/>
    </source>
</evidence>
<keyword evidence="1" id="KW-0472">Membrane</keyword>
<feature type="chain" id="PRO_5043796979" evidence="2">
    <location>
        <begin position="21"/>
        <end position="237"/>
    </location>
</feature>
<feature type="signal peptide" evidence="2">
    <location>
        <begin position="1"/>
        <end position="20"/>
    </location>
</feature>
<dbReference type="EMBL" id="CAXITT010000001">
    <property type="protein sequence ID" value="CAL1525886.1"/>
    <property type="molecule type" value="Genomic_DNA"/>
</dbReference>
<dbReference type="Pfam" id="PF06206">
    <property type="entry name" value="CpeT"/>
    <property type="match status" value="1"/>
</dbReference>
<dbReference type="Gene3D" id="2.40.128.590">
    <property type="entry name" value="CpcT/CpeT domain"/>
    <property type="match status" value="1"/>
</dbReference>
<protein>
    <submittedName>
        <fullName evidence="3">Uncharacterized protein</fullName>
    </submittedName>
</protein>
<keyword evidence="1" id="KW-0812">Transmembrane</keyword>
<proteinExistence type="predicted"/>
<evidence type="ECO:0000256" key="2">
    <source>
        <dbReference type="SAM" id="SignalP"/>
    </source>
</evidence>
<evidence type="ECO:0000313" key="3">
    <source>
        <dbReference type="EMBL" id="CAL1525886.1"/>
    </source>
</evidence>
<dbReference type="InterPro" id="IPR038672">
    <property type="entry name" value="CpcT/CpeT_sf"/>
</dbReference>
<dbReference type="GO" id="GO:0016829">
    <property type="term" value="F:lyase activity"/>
    <property type="evidence" value="ECO:0007669"/>
    <property type="project" value="InterPro"/>
</dbReference>
<keyword evidence="1" id="KW-1133">Transmembrane helix</keyword>
<reference evidence="3 4" key="1">
    <citation type="submission" date="2024-04" db="EMBL/GenBank/DDBJ databases">
        <authorList>
            <consortium name="Genoscope - CEA"/>
            <person name="William W."/>
        </authorList>
    </citation>
    <scope>NUCLEOTIDE SEQUENCE [LARGE SCALE GENOMIC DNA]</scope>
</reference>
<gene>
    <name evidence="3" type="ORF">GSLYS_00000063001</name>
</gene>